<evidence type="ECO:0000256" key="3">
    <source>
        <dbReference type="SAM" id="Coils"/>
    </source>
</evidence>
<dbReference type="InterPro" id="IPR036028">
    <property type="entry name" value="SH3-like_dom_sf"/>
</dbReference>
<accession>A0A3M0KE37</accession>
<feature type="compositionally biased region" description="Polar residues" evidence="4">
    <location>
        <begin position="427"/>
        <end position="437"/>
    </location>
</feature>
<feature type="domain" description="SH3" evidence="5">
    <location>
        <begin position="2"/>
        <end position="61"/>
    </location>
</feature>
<dbReference type="GO" id="GO:0060271">
    <property type="term" value="P:cilium assembly"/>
    <property type="evidence" value="ECO:0007669"/>
    <property type="project" value="TreeGrafter"/>
</dbReference>
<dbReference type="InterPro" id="IPR001452">
    <property type="entry name" value="SH3_domain"/>
</dbReference>
<dbReference type="AlphaFoldDB" id="A0A3M0KE37"/>
<feature type="region of interest" description="Disordered" evidence="4">
    <location>
        <begin position="208"/>
        <end position="234"/>
    </location>
</feature>
<dbReference type="OrthoDB" id="6244550at2759"/>
<sequence>MEAGSVVRAVFDFCPSVSEELPLFVGDVIEVLAVVDEFWLFGKKEGVTGQFPSSFVEPVDIPPLKQGEKLFVCTNDFTSQEPGSLSLQRGDLVILGGSLASSWLQGRSSWGSKGFFPSSCVRELCLSVQRRQLSQSTVLEVPAYSLGQARALMDLSAQLEEELDFREGDVINIVGVPEPGWFEGELRGCRGIFPEGFVELLTPLRAPGTSVDPEPTGTCDTNGTVEIPPKDDKEPGSTYGVALYQFQALESKELDFDVGDRIRIVGILEDGWLEGELRGKRGIFPHRFVRLEASEACREKEAAGDLQGGGSCGLTIHQDPESTRSEAPPLSGKDSRKKEDGLAAYLEPATILSHKAGRSEGPLDIDLRQHQAFPSAGHQELHPKGAVGSVPSNHTKTVNGVLPSAQLPPPQGDRPGQAGELEPGGTISATPGNSETQFLPKHEGDSPTMPLQAPHLPQDPSRSQAVSSPNSWAASQESQSRSQDLDSWMDSKLEKSKPCSSLGTDQVSLDRWAGSWGECCPLAVQGDSCTDLDSKLTEQLAQFEKSLSSTGAEQDKVSRHFSILDYSSEKDIVRGSPESVSHSRQAERRRALRPPPPRPSSLATTAMHMQGGQVPKGRSLSFSVKPSRPAPRPPSSNQRKNAAPAQPQPSTPEQRVEEGREDLTQAGSASSSSILLTRIGEVERDLEAYSKTRAELSLMLEEQQDELVRAETMENLDFCDSNIESLSMELQELRVDKWKDGITYIFSPSPFPGFSQGL</sequence>
<gene>
    <name evidence="6" type="ORF">DUI87_11632</name>
</gene>
<dbReference type="PANTHER" id="PTHR22834">
    <property type="entry name" value="NUCLEAR FUSION PROTEIN FUS2"/>
    <property type="match status" value="1"/>
</dbReference>
<dbReference type="FunFam" id="2.30.30.40:FF:000138">
    <property type="entry name" value="dynamin-binding protein isoform X1"/>
    <property type="match status" value="1"/>
</dbReference>
<feature type="domain" description="SH3" evidence="5">
    <location>
        <begin position="66"/>
        <end position="126"/>
    </location>
</feature>
<protein>
    <recommendedName>
        <fullName evidence="5">SH3 domain-containing protein</fullName>
    </recommendedName>
</protein>
<evidence type="ECO:0000259" key="5">
    <source>
        <dbReference type="PROSITE" id="PS50002"/>
    </source>
</evidence>
<feature type="domain" description="SH3" evidence="5">
    <location>
        <begin position="235"/>
        <end position="294"/>
    </location>
</feature>
<reference evidence="6 7" key="1">
    <citation type="submission" date="2018-07" db="EMBL/GenBank/DDBJ databases">
        <title>A high quality draft genome assembly of the barn swallow (H. rustica rustica).</title>
        <authorList>
            <person name="Formenti G."/>
            <person name="Chiara M."/>
            <person name="Poveda L."/>
            <person name="Francoijs K.-J."/>
            <person name="Bonisoli-Alquati A."/>
            <person name="Canova L."/>
            <person name="Gianfranceschi L."/>
            <person name="Horner D.S."/>
            <person name="Saino N."/>
        </authorList>
    </citation>
    <scope>NUCLEOTIDE SEQUENCE [LARGE SCALE GENOMIC DNA]</scope>
    <source>
        <strain evidence="6">Chelidonia</strain>
        <tissue evidence="6">Blood</tissue>
    </source>
</reference>
<dbReference type="InterPro" id="IPR051492">
    <property type="entry name" value="Dynamin-Rho_GEF"/>
</dbReference>
<evidence type="ECO:0000313" key="6">
    <source>
        <dbReference type="EMBL" id="RMC11513.1"/>
    </source>
</evidence>
<dbReference type="STRING" id="333673.A0A3M0KE37"/>
<dbReference type="Gene3D" id="2.30.30.40">
    <property type="entry name" value="SH3 Domains"/>
    <property type="match status" value="4"/>
</dbReference>
<dbReference type="CDD" id="cd11795">
    <property type="entry name" value="SH3_DNMBP_N2"/>
    <property type="match status" value="1"/>
</dbReference>
<evidence type="ECO:0000256" key="4">
    <source>
        <dbReference type="SAM" id="MobiDB-lite"/>
    </source>
</evidence>
<dbReference type="Proteomes" id="UP000269221">
    <property type="component" value="Unassembled WGS sequence"/>
</dbReference>
<evidence type="ECO:0000313" key="7">
    <source>
        <dbReference type="Proteomes" id="UP000269221"/>
    </source>
</evidence>
<dbReference type="GO" id="GO:0005737">
    <property type="term" value="C:cytoplasm"/>
    <property type="evidence" value="ECO:0007669"/>
    <property type="project" value="TreeGrafter"/>
</dbReference>
<dbReference type="Pfam" id="PF00018">
    <property type="entry name" value="SH3_1"/>
    <property type="match status" value="1"/>
</dbReference>
<dbReference type="PROSITE" id="PS50002">
    <property type="entry name" value="SH3"/>
    <property type="match status" value="4"/>
</dbReference>
<dbReference type="InterPro" id="IPR035818">
    <property type="entry name" value="DNMBP_SH3_N2"/>
</dbReference>
<dbReference type="Pfam" id="PF07653">
    <property type="entry name" value="SH3_2"/>
    <property type="match status" value="1"/>
</dbReference>
<dbReference type="EMBL" id="QRBI01000108">
    <property type="protein sequence ID" value="RMC11513.1"/>
    <property type="molecule type" value="Genomic_DNA"/>
</dbReference>
<dbReference type="CDD" id="cd11797">
    <property type="entry name" value="SH3_DNMBP_N4"/>
    <property type="match status" value="1"/>
</dbReference>
<dbReference type="SMART" id="SM00326">
    <property type="entry name" value="SH3"/>
    <property type="match status" value="4"/>
</dbReference>
<organism evidence="6 7">
    <name type="scientific">Hirundo rustica rustica</name>
    <dbReference type="NCBI Taxonomy" id="333673"/>
    <lineage>
        <taxon>Eukaryota</taxon>
        <taxon>Metazoa</taxon>
        <taxon>Chordata</taxon>
        <taxon>Craniata</taxon>
        <taxon>Vertebrata</taxon>
        <taxon>Euteleostomi</taxon>
        <taxon>Archelosauria</taxon>
        <taxon>Archosauria</taxon>
        <taxon>Dinosauria</taxon>
        <taxon>Saurischia</taxon>
        <taxon>Theropoda</taxon>
        <taxon>Coelurosauria</taxon>
        <taxon>Aves</taxon>
        <taxon>Neognathae</taxon>
        <taxon>Neoaves</taxon>
        <taxon>Telluraves</taxon>
        <taxon>Australaves</taxon>
        <taxon>Passeriformes</taxon>
        <taxon>Sylvioidea</taxon>
        <taxon>Hirundinidae</taxon>
        <taxon>Hirundo</taxon>
    </lineage>
</organism>
<dbReference type="PANTHER" id="PTHR22834:SF19">
    <property type="entry name" value="DYNAMIN-BINDING PROTEIN"/>
    <property type="match status" value="1"/>
</dbReference>
<feature type="region of interest" description="Disordered" evidence="4">
    <location>
        <begin position="572"/>
        <end position="671"/>
    </location>
</feature>
<keyword evidence="1 2" id="KW-0728">SH3 domain</keyword>
<name>A0A3M0KE37_HIRRU</name>
<dbReference type="FunFam" id="2.30.30.40:FF:000160">
    <property type="entry name" value="dynamin-binding protein isoform X1"/>
    <property type="match status" value="1"/>
</dbReference>
<feature type="compositionally biased region" description="Polar residues" evidence="4">
    <location>
        <begin position="460"/>
        <end position="482"/>
    </location>
</feature>
<feature type="coiled-coil region" evidence="3">
    <location>
        <begin position="686"/>
        <end position="736"/>
    </location>
</feature>
<dbReference type="FunFam" id="2.30.30.40:FF:000165">
    <property type="entry name" value="dynamin-binding protein isoform X1"/>
    <property type="match status" value="1"/>
</dbReference>
<feature type="region of interest" description="Disordered" evidence="4">
    <location>
        <begin position="302"/>
        <end position="338"/>
    </location>
</feature>
<comment type="caution">
    <text evidence="6">The sequence shown here is derived from an EMBL/GenBank/DDBJ whole genome shotgun (WGS) entry which is preliminary data.</text>
</comment>
<evidence type="ECO:0000256" key="2">
    <source>
        <dbReference type="PROSITE-ProRule" id="PRU00192"/>
    </source>
</evidence>
<dbReference type="InterPro" id="IPR035817">
    <property type="entry name" value="DNMBP_SH3_N1"/>
</dbReference>
<feature type="compositionally biased region" description="Basic and acidic residues" evidence="4">
    <location>
        <begin position="654"/>
        <end position="663"/>
    </location>
</feature>
<keyword evidence="7" id="KW-1185">Reference proteome</keyword>
<evidence type="ECO:0000256" key="1">
    <source>
        <dbReference type="ARBA" id="ARBA00022443"/>
    </source>
</evidence>
<dbReference type="InterPro" id="IPR035819">
    <property type="entry name" value="DNMBP_SH3_N3"/>
</dbReference>
<dbReference type="FunFam" id="2.30.30.40:FF:000120">
    <property type="entry name" value="dynamin-binding protein isoform X1"/>
    <property type="match status" value="1"/>
</dbReference>
<dbReference type="PRINTS" id="PR00499">
    <property type="entry name" value="P67PHOX"/>
</dbReference>
<feature type="region of interest" description="Disordered" evidence="4">
    <location>
        <begin position="375"/>
        <end position="504"/>
    </location>
</feature>
<keyword evidence="3" id="KW-0175">Coiled coil</keyword>
<dbReference type="GO" id="GO:0005085">
    <property type="term" value="F:guanyl-nucleotide exchange factor activity"/>
    <property type="evidence" value="ECO:0007669"/>
    <property type="project" value="TreeGrafter"/>
</dbReference>
<dbReference type="Pfam" id="PF14604">
    <property type="entry name" value="SH3_9"/>
    <property type="match status" value="2"/>
</dbReference>
<proteinExistence type="predicted"/>
<dbReference type="CDD" id="cd11796">
    <property type="entry name" value="SH3_DNMBP_N3"/>
    <property type="match status" value="1"/>
</dbReference>
<dbReference type="CDD" id="cd11794">
    <property type="entry name" value="SH3_DNMBP_N1"/>
    <property type="match status" value="1"/>
</dbReference>
<dbReference type="SUPFAM" id="SSF50044">
    <property type="entry name" value="SH3-domain"/>
    <property type="match status" value="4"/>
</dbReference>
<feature type="domain" description="SH3" evidence="5">
    <location>
        <begin position="144"/>
        <end position="203"/>
    </location>
</feature>